<dbReference type="Proteomes" id="UP000292580">
    <property type="component" value="Unassembled WGS sequence"/>
</dbReference>
<feature type="domain" description="DUF4350" evidence="2">
    <location>
        <begin position="24"/>
        <end position="227"/>
    </location>
</feature>
<dbReference type="EMBL" id="PGCL01000003">
    <property type="protein sequence ID" value="TAJ43933.1"/>
    <property type="molecule type" value="Genomic_DNA"/>
</dbReference>
<proteinExistence type="predicted"/>
<feature type="transmembrane region" description="Helical" evidence="1">
    <location>
        <begin position="260"/>
        <end position="278"/>
    </location>
</feature>
<dbReference type="Pfam" id="PF14258">
    <property type="entry name" value="DUF4350"/>
    <property type="match status" value="1"/>
</dbReference>
<comment type="caution">
    <text evidence="3">The sequence shown here is derived from an EMBL/GenBank/DDBJ whole genome shotgun (WGS) entry which is preliminary data.</text>
</comment>
<dbReference type="OrthoDB" id="372296at2157"/>
<protein>
    <recommendedName>
        <fullName evidence="2">DUF4350 domain-containing protein</fullName>
    </recommendedName>
</protein>
<name>A0A483CXE9_9EURY</name>
<evidence type="ECO:0000259" key="2">
    <source>
        <dbReference type="Pfam" id="PF14258"/>
    </source>
</evidence>
<organism evidence="3 4">
    <name type="scientific">Methanofollis fontis</name>
    <dbReference type="NCBI Taxonomy" id="2052832"/>
    <lineage>
        <taxon>Archaea</taxon>
        <taxon>Methanobacteriati</taxon>
        <taxon>Methanobacteriota</taxon>
        <taxon>Stenosarchaea group</taxon>
        <taxon>Methanomicrobia</taxon>
        <taxon>Methanomicrobiales</taxon>
        <taxon>Methanomicrobiaceae</taxon>
        <taxon>Methanofollis</taxon>
    </lineage>
</organism>
<keyword evidence="1" id="KW-1133">Transmembrane helix</keyword>
<keyword evidence="1" id="KW-0812">Transmembrane</keyword>
<dbReference type="AlphaFoldDB" id="A0A483CXE9"/>
<keyword evidence="1" id="KW-0472">Membrane</keyword>
<sequence>MLAVAVVFILLVHLSANDLEYSRYNLEWNGTSIVRGVLDGHGASVLVDSDDLLSCSDTLLLMIAPTTSAGDGEVNDIRAFLYGNNTLFIADDSGISNSLLAGIGSKMRIAPGNITGLDTAYRDPSFPKGYQATDHPLVRGIEWVAFNRPAQVLDGEPLLSSGLFSWYDLDGNALMDPGEPSGTFVFIAREDVGGGEVIVCADPSIFINAMQKHTAPEGNRAFVENLVSLKQNVLVSGDNSATERTSAFGSGFVALKCSPYLQAAVLCAVLAAAALVWTRKIAR</sequence>
<evidence type="ECO:0000256" key="1">
    <source>
        <dbReference type="SAM" id="Phobius"/>
    </source>
</evidence>
<reference evidence="3 4" key="1">
    <citation type="submission" date="2017-11" db="EMBL/GenBank/DDBJ databases">
        <title>Isolation and Characterization of Methanofollis Species from Methane Seep Offshore SW Taiwan.</title>
        <authorList>
            <person name="Teng N.-H."/>
            <person name="Lai M.-C."/>
            <person name="Chen S.-C."/>
        </authorList>
    </citation>
    <scope>NUCLEOTIDE SEQUENCE [LARGE SCALE GENOMIC DNA]</scope>
    <source>
        <strain evidence="3 4">FWC-SCC2</strain>
    </source>
</reference>
<accession>A0A483CXE9</accession>
<dbReference type="RefSeq" id="WP_130646993.1">
    <property type="nucleotide sequence ID" value="NZ_PGCL01000003.1"/>
</dbReference>
<evidence type="ECO:0000313" key="4">
    <source>
        <dbReference type="Proteomes" id="UP000292580"/>
    </source>
</evidence>
<gene>
    <name evidence="3" type="ORF">CUJ86_07705</name>
</gene>
<keyword evidence="4" id="KW-1185">Reference proteome</keyword>
<dbReference type="InterPro" id="IPR025646">
    <property type="entry name" value="DUF4350"/>
</dbReference>
<evidence type="ECO:0000313" key="3">
    <source>
        <dbReference type="EMBL" id="TAJ43933.1"/>
    </source>
</evidence>